<evidence type="ECO:0000313" key="4">
    <source>
        <dbReference type="Proteomes" id="UP001058124"/>
    </source>
</evidence>
<evidence type="ECO:0000259" key="2">
    <source>
        <dbReference type="Pfam" id="PF18431"/>
    </source>
</evidence>
<accession>A0AAV5N011</accession>
<keyword evidence="1" id="KW-0732">Signal</keyword>
<evidence type="ECO:0000313" key="3">
    <source>
        <dbReference type="EMBL" id="GKX53982.1"/>
    </source>
</evidence>
<feature type="signal peptide" evidence="1">
    <location>
        <begin position="1"/>
        <end position="31"/>
    </location>
</feature>
<gene>
    <name evidence="3" type="ORF">SOASR030_00940</name>
</gene>
<dbReference type="AlphaFoldDB" id="A0AAV5N011"/>
<dbReference type="EMBL" id="BRLH01000001">
    <property type="protein sequence ID" value="GKX53982.1"/>
    <property type="molecule type" value="Genomic_DNA"/>
</dbReference>
<sequence length="174" mass="19626">MTNFYLSKYVKNLFTHLLFLGCLLASGSSFADRLPGVLCEKLPGEDGMTITGWLTAQENNGGHTQERHINKDEKYLQNRNIAIASTWLNEETMWKYIAKDVQAFCENAIKRGNEAVSSNIALSGESKEAVGEYYIKNSEGKKPIQGNERATIVYKNDYSGWYLLTTYPQPVGRQ</sequence>
<protein>
    <recommendedName>
        <fullName evidence="2">Bacterial CdiA-CT RNAse A domain-containing protein</fullName>
    </recommendedName>
</protein>
<feature type="chain" id="PRO_5043338433" description="Bacterial CdiA-CT RNAse A domain-containing protein" evidence="1">
    <location>
        <begin position="32"/>
        <end position="174"/>
    </location>
</feature>
<proteinExistence type="predicted"/>
<reference evidence="3" key="1">
    <citation type="submission" date="2022-06" db="EMBL/GenBank/DDBJ databases">
        <title>Draft genome sequences of Leminorella grimontii str. JCM5902.</title>
        <authorList>
            <person name="Wakabayashi Y."/>
            <person name="Kojima K."/>
        </authorList>
    </citation>
    <scope>NUCLEOTIDE SEQUENCE</scope>
    <source>
        <strain evidence="3">JCM 5902</strain>
    </source>
</reference>
<dbReference type="Pfam" id="PF18431">
    <property type="entry name" value="RNAse_A_bac"/>
    <property type="match status" value="1"/>
</dbReference>
<evidence type="ECO:0000256" key="1">
    <source>
        <dbReference type="SAM" id="SignalP"/>
    </source>
</evidence>
<name>A0AAV5N011_9GAMM</name>
<feature type="domain" description="Bacterial CdiA-CT RNAse A" evidence="2">
    <location>
        <begin position="62"/>
        <end position="168"/>
    </location>
</feature>
<comment type="caution">
    <text evidence="3">The sequence shown here is derived from an EMBL/GenBank/DDBJ whole genome shotgun (WGS) entry which is preliminary data.</text>
</comment>
<dbReference type="RefSeq" id="WP_027275949.1">
    <property type="nucleotide sequence ID" value="NZ_BRLH01000001.1"/>
</dbReference>
<organism evidence="3 4">
    <name type="scientific">Leminorella grimontii</name>
    <dbReference type="NCBI Taxonomy" id="82981"/>
    <lineage>
        <taxon>Bacteria</taxon>
        <taxon>Pseudomonadati</taxon>
        <taxon>Pseudomonadota</taxon>
        <taxon>Gammaproteobacteria</taxon>
        <taxon>Enterobacterales</taxon>
        <taxon>Budviciaceae</taxon>
        <taxon>Leminorella</taxon>
    </lineage>
</organism>
<dbReference type="Proteomes" id="UP001058124">
    <property type="component" value="Unassembled WGS sequence"/>
</dbReference>
<keyword evidence="4" id="KW-1185">Reference proteome</keyword>
<dbReference type="InterPro" id="IPR041436">
    <property type="entry name" value="RNAse_A_bac"/>
</dbReference>